<dbReference type="Pfam" id="PF13400">
    <property type="entry name" value="Tad"/>
    <property type="match status" value="1"/>
</dbReference>
<keyword evidence="1" id="KW-1133">Transmembrane helix</keyword>
<dbReference type="RefSeq" id="WP_014835853.1">
    <property type="nucleotide sequence ID" value="NZ_AP019662.1"/>
</dbReference>
<keyword evidence="1" id="KW-0812">Transmembrane</keyword>
<dbReference type="NCBIfam" id="TIGR03816">
    <property type="entry name" value="tadE_like_DECH"/>
    <property type="match status" value="1"/>
</dbReference>
<name>A0ABD0BEK0_CORUL</name>
<keyword evidence="1" id="KW-0472">Membrane</keyword>
<dbReference type="Proteomes" id="UP001205910">
    <property type="component" value="Unassembled WGS sequence"/>
</dbReference>
<dbReference type="KEGG" id="cuz:Cul05146_0287"/>
<evidence type="ECO:0000259" key="2">
    <source>
        <dbReference type="Pfam" id="PF13400"/>
    </source>
</evidence>
<evidence type="ECO:0000313" key="5">
    <source>
        <dbReference type="Proteomes" id="UP000248741"/>
    </source>
</evidence>
<evidence type="ECO:0000313" key="3">
    <source>
        <dbReference type="EMBL" id="GJJ42232.1"/>
    </source>
</evidence>
<reference evidence="3 6" key="2">
    <citation type="submission" date="2021-11" db="EMBL/GenBank/DDBJ databases">
        <title>Whole genome sequences of diphtheriae toxin producing Corynebacterium ulcerans isolates from cats in Osaka, Japan.</title>
        <authorList>
            <person name="Umeda K."/>
            <person name="Hirai Y."/>
        </authorList>
    </citation>
    <scope>NUCLEOTIDE SEQUENCE [LARGE SCALE GENOMIC DNA]</scope>
    <source>
        <strain evidence="3 6">12109B-1</strain>
    </source>
</reference>
<dbReference type="InterPro" id="IPR021202">
    <property type="entry name" value="Rv3654c-like"/>
</dbReference>
<dbReference type="InterPro" id="IPR028087">
    <property type="entry name" value="Tad_N"/>
</dbReference>
<protein>
    <submittedName>
        <fullName evidence="4">Secreted protein</fullName>
    </submittedName>
</protein>
<dbReference type="EMBL" id="LS483400">
    <property type="protein sequence ID" value="SQG52117.1"/>
    <property type="molecule type" value="Genomic_DNA"/>
</dbReference>
<dbReference type="AlphaFoldDB" id="A0ABD0BEK0"/>
<feature type="transmembrane region" description="Helical" evidence="1">
    <location>
        <begin position="15"/>
        <end position="37"/>
    </location>
</feature>
<evidence type="ECO:0000256" key="1">
    <source>
        <dbReference type="SAM" id="Phobius"/>
    </source>
</evidence>
<organism evidence="3 6">
    <name type="scientific">Corynebacterium ulcerans</name>
    <dbReference type="NCBI Taxonomy" id="65058"/>
    <lineage>
        <taxon>Bacteria</taxon>
        <taxon>Bacillati</taxon>
        <taxon>Actinomycetota</taxon>
        <taxon>Actinomycetes</taxon>
        <taxon>Mycobacteriales</taxon>
        <taxon>Corynebacteriaceae</taxon>
        <taxon>Corynebacterium</taxon>
    </lineage>
</organism>
<feature type="domain" description="Putative Flp pilus-assembly TadG-like N-terminal" evidence="2">
    <location>
        <begin position="13"/>
        <end position="60"/>
    </location>
</feature>
<gene>
    <name evidence="3" type="ORF">CULCOIPH005_04210</name>
    <name evidence="4" type="ORF">NCTC7908_01612</name>
</gene>
<proteinExistence type="predicted"/>
<evidence type="ECO:0000313" key="6">
    <source>
        <dbReference type="Proteomes" id="UP001205910"/>
    </source>
</evidence>
<sequence length="110" mass="11294">MKNLQLLVRNQDGNATVLGAGIMAALSAVLLCFVVIANPVLDQHTAQNAADLSAIAGAAAAAQGLNACEESQRIAVLNGAVLIDCTHAYEDVITEAKVDRQTAKARAGPL</sequence>
<dbReference type="KEGG" id="cun:Cul210932_0279"/>
<dbReference type="EMBL" id="BQFK01000001">
    <property type="protein sequence ID" value="GJJ42232.1"/>
    <property type="molecule type" value="Genomic_DNA"/>
</dbReference>
<accession>A0ABD0BEK0</accession>
<evidence type="ECO:0000313" key="4">
    <source>
        <dbReference type="EMBL" id="SQG52117.1"/>
    </source>
</evidence>
<dbReference type="KEGG" id="cuq:Cul210931_0270"/>
<reference evidence="4 5" key="1">
    <citation type="submission" date="2018-06" db="EMBL/GenBank/DDBJ databases">
        <authorList>
            <consortium name="Pathogen Informatics"/>
            <person name="Doyle S."/>
        </authorList>
    </citation>
    <scope>NUCLEOTIDE SEQUENCE [LARGE SCALE GENOMIC DNA]</scope>
    <source>
        <strain evidence="4 5">NCTC7908</strain>
    </source>
</reference>
<dbReference type="Proteomes" id="UP000248741">
    <property type="component" value="Chromosome 1"/>
</dbReference>